<feature type="domain" description="Proteasome activator complex subunit 4-like HEAT repeat-like" evidence="13">
    <location>
        <begin position="1321"/>
        <end position="1524"/>
    </location>
</feature>
<evidence type="ECO:0000256" key="2">
    <source>
        <dbReference type="ARBA" id="ARBA00004496"/>
    </source>
</evidence>
<dbReference type="InterPro" id="IPR021133">
    <property type="entry name" value="HEAT_type_2"/>
</dbReference>
<evidence type="ECO:0008006" key="16">
    <source>
        <dbReference type="Google" id="ProtNLM"/>
    </source>
</evidence>
<comment type="subcellular location">
    <subcellularLocation>
        <location evidence="2">Cytoplasm</location>
    </subcellularLocation>
    <subcellularLocation>
        <location evidence="1">Nucleus speckle</location>
    </subcellularLocation>
</comment>
<dbReference type="PANTHER" id="PTHR32170">
    <property type="entry name" value="PROTEASOME ACTIVATOR COMPLEX SUBUNIT 4"/>
    <property type="match status" value="1"/>
</dbReference>
<dbReference type="Proteomes" id="UP000305067">
    <property type="component" value="Unassembled WGS sequence"/>
</dbReference>
<keyword evidence="5" id="KW-0677">Repeat</keyword>
<evidence type="ECO:0000313" key="14">
    <source>
        <dbReference type="EMBL" id="TFL06483.1"/>
    </source>
</evidence>
<evidence type="ECO:0000256" key="9">
    <source>
        <dbReference type="PROSITE-ProRule" id="PRU00103"/>
    </source>
</evidence>
<dbReference type="PROSITE" id="PS50077">
    <property type="entry name" value="HEAT_REPEAT"/>
    <property type="match status" value="1"/>
</dbReference>
<name>A0A5C3QWT2_9AGAR</name>
<dbReference type="Pfam" id="PF16507">
    <property type="entry name" value="HEAT_PSME4_mid"/>
    <property type="match status" value="1"/>
</dbReference>
<evidence type="ECO:0000256" key="6">
    <source>
        <dbReference type="ARBA" id="ARBA00022763"/>
    </source>
</evidence>
<proteinExistence type="inferred from homology"/>
<protein>
    <recommendedName>
        <fullName evidence="16">ARM repeat-containing protein</fullName>
    </recommendedName>
</protein>
<feature type="region of interest" description="Disordered" evidence="10">
    <location>
        <begin position="1"/>
        <end position="20"/>
    </location>
</feature>
<keyword evidence="15" id="KW-1185">Reference proteome</keyword>
<dbReference type="EMBL" id="ML178815">
    <property type="protein sequence ID" value="TFL06483.1"/>
    <property type="molecule type" value="Genomic_DNA"/>
</dbReference>
<evidence type="ECO:0000256" key="4">
    <source>
        <dbReference type="ARBA" id="ARBA00022490"/>
    </source>
</evidence>
<sequence>MDEDPSTPSTPGIDDGSPEDSEAKDLAILQTYLDQVPYQCESPEQMDAKLQEIVGKLIVCAKTKNWPILTTWDGVLQCWLLLRYPIAKPVRANLVAFYFHLSLLPGIEPKLVRGWVDMITRLLPQKPGNKRKLEITDLELPWKPLWRALQRELWPRTRLQDSSRNMINILMYLAEHCKAHFSPADVPEMLDTMLPLLTKESMLTMVPVMTSFMPLSHTHLYLPFFMRLWEGFNSSVADDRFLDLLGALSERHVAGHLGPDGQEGNARWKEVGIFTTDEWNFLVSKALGSMHVPVGAAKGVGASAVLADLVDPQSMRIKKSINRYHALARIFVYSMSQDSVVRTDSSGVEGCLAGSKALDSLDKLVTGTETFFHPSNSGPWSIALTSFVQHLTSEFGKRWHAEQQSECKTPPNQRMTLAIRLQFVTILRTPCLLAMFSKDPISAAYAQSGLRSMALLEPHFVMPELLERAYDGLEAVIETHRTTAVLGMLTGMVRPLVCENVWLGGQKHVVPLLMGTLAGIDLNDPVKTICATRFIIGVAQHIRIGDLSGKPVVMDDATMEVDNNYPSLPDGTESGFGVVLSRQEERELARDTTANFADWVTSLFRRVFALYENLPEEGGRRNTTGGKQEETVLQSIKAMLDVVCIHLSEPLFGLVLNLVFDYAATNAKANAVKAFGQLIGSLARSRPEKTLNKFLPLCTAQIEDELKHGASSMRTTSSTHAAVPSDTTLHWNLAILRGCWGYGGSTLIHKKQEIFRILTLLVEKTKSERGYSNTCRLITRIAHTVSGTYPLHSQFVNTEQWEAESFDNDHMRFWGQQYQAEDVVLEWHVPNDGEIEFILDLMDTVISPTLDTVEKILDLPTWDEVARNDFCRNLHVSRAFWAGLSMFLADQRTTTANPCLHSDTESTGLIVSNIGVRAGFVLNDVNDPRYQRASAFRNRFGQVLKRASSVLSASAGEDHIDPIMGVLKSIDVYMLEYGMSRGGFDQLQKAFRLTRDMSRCWVNDKSNARLVFTKRAQVYHSGRVYVQTLYRRRSELDDTLLRELKEASLSHYTRVRRYAQAVLHNICSYYVRSARFILPDVFEVVRNETVPDRKKGALYILANKGISAYALSDTTYPEFLMALLQCQNEEKPSIQKLVNDLSSECLSHLQEETVNTSAYTGQIDSLEPTLSNLAEQFAIFDEALLAEAQAKNASRIDKRQKLNQQAVESVLSIANNPGTHWRYVLIALRFLNHLCRRDAVPSPALLKFFISQTLSPQPSIRKVAQRAVIKSLAFVKLRTYTSSLAELWLEEVKNPLMRKIPSRESRIFQDFTEDLDQHNGLFIDKIPTGFLTWSDSVKAYLPAADMPSISTWESAAAPALESVHEFLVSKEYFKQLSALWGQESSVDVPVLDVRTHNLDLIKSLIMTYDDLVPSALAAVDDLLLDADKFKQRAGAEVLAGILRGIKHYPQASSSTIWAWTIDRLDRAFPQVKPDTVSIWESLLSLQLSHRDPRRNQRLVNWILSRPLELHGDSAFEMVKNLSILGILMESLGMRVKPLMNKHILPLFHSINTPYAEVRSHISHIIGFSVRDAWRPSYASVQELLRACGDGSNNDPLLMNSPAFLPQMAEMQEQLTRSREERLPPPRVSQSEYDKCGLSILTWIWLLAHSPQAGLVFPYAVSLIPEVLRMTNIQDNPELQVMSSAVLYLLASVAAPKQYVGVILDHFIEAITKSDSWRIRRHALPVVLVFYFRNLLSIPPQTMSKLMDVLIDCLKDENIEVREMAAKVLAGVVRCSQRHRIPSLKTAFLRSANRVRLPSRRDPGYADSLRLLHSSMLGLCSLIESFPYSPVEPWMPALIEVLANHSTDPAPVSTTIRKCASEFKKTHQDTWAKDAASFSASQISDLHTILAGTSYLIRKWPCVVKG</sequence>
<dbReference type="GO" id="GO:0016607">
    <property type="term" value="C:nuclear speck"/>
    <property type="evidence" value="ECO:0007669"/>
    <property type="project" value="UniProtKB-SubCell"/>
</dbReference>
<dbReference type="InterPro" id="IPR055455">
    <property type="entry name" value="HEAT_PSME4"/>
</dbReference>
<evidence type="ECO:0000256" key="1">
    <source>
        <dbReference type="ARBA" id="ARBA00004324"/>
    </source>
</evidence>
<feature type="domain" description="Proteasome activator Blm10 middle HEAT repeats region" evidence="12">
    <location>
        <begin position="361"/>
        <end position="887"/>
    </location>
</feature>
<organism evidence="14 15">
    <name type="scientific">Pterulicium gracile</name>
    <dbReference type="NCBI Taxonomy" id="1884261"/>
    <lineage>
        <taxon>Eukaryota</taxon>
        <taxon>Fungi</taxon>
        <taxon>Dikarya</taxon>
        <taxon>Basidiomycota</taxon>
        <taxon>Agaricomycotina</taxon>
        <taxon>Agaricomycetes</taxon>
        <taxon>Agaricomycetidae</taxon>
        <taxon>Agaricales</taxon>
        <taxon>Pleurotineae</taxon>
        <taxon>Pterulaceae</taxon>
        <taxon>Pterulicium</taxon>
    </lineage>
</organism>
<evidence type="ECO:0000256" key="8">
    <source>
        <dbReference type="ARBA" id="ARBA00023242"/>
    </source>
</evidence>
<dbReference type="Pfam" id="PF11919">
    <property type="entry name" value="PSME4_C"/>
    <property type="match status" value="1"/>
</dbReference>
<accession>A0A5C3QWT2</accession>
<dbReference type="Pfam" id="PF23096">
    <property type="entry name" value="HEAT_PSME4"/>
    <property type="match status" value="1"/>
</dbReference>
<keyword evidence="8" id="KW-0539">Nucleus</keyword>
<evidence type="ECO:0000259" key="13">
    <source>
        <dbReference type="Pfam" id="PF23096"/>
    </source>
</evidence>
<evidence type="ECO:0000256" key="5">
    <source>
        <dbReference type="ARBA" id="ARBA00022737"/>
    </source>
</evidence>
<comment type="similarity">
    <text evidence="3">Belongs to the BLM10 family.</text>
</comment>
<keyword evidence="7" id="KW-0234">DNA repair</keyword>
<evidence type="ECO:0000256" key="3">
    <source>
        <dbReference type="ARBA" id="ARBA00005739"/>
    </source>
</evidence>
<evidence type="ECO:0000313" key="15">
    <source>
        <dbReference type="Proteomes" id="UP000305067"/>
    </source>
</evidence>
<feature type="domain" description="Proteasome activator complex subunit 4 C-terminal" evidence="11">
    <location>
        <begin position="1811"/>
        <end position="1895"/>
    </location>
</feature>
<dbReference type="GO" id="GO:0070628">
    <property type="term" value="F:proteasome binding"/>
    <property type="evidence" value="ECO:0007669"/>
    <property type="project" value="InterPro"/>
</dbReference>
<dbReference type="GO" id="GO:0016504">
    <property type="term" value="F:peptidase activator activity"/>
    <property type="evidence" value="ECO:0007669"/>
    <property type="project" value="InterPro"/>
</dbReference>
<feature type="compositionally biased region" description="Polar residues" evidence="10">
    <location>
        <begin position="1"/>
        <end position="10"/>
    </location>
</feature>
<dbReference type="InterPro" id="IPR021843">
    <property type="entry name" value="PSME4_C"/>
</dbReference>
<dbReference type="Gene3D" id="1.25.10.10">
    <property type="entry name" value="Leucine-rich Repeat Variant"/>
    <property type="match status" value="1"/>
</dbReference>
<evidence type="ECO:0000259" key="11">
    <source>
        <dbReference type="Pfam" id="PF11919"/>
    </source>
</evidence>
<dbReference type="InterPro" id="IPR032430">
    <property type="entry name" value="Blm10_mid"/>
</dbReference>
<dbReference type="GO" id="GO:0006281">
    <property type="term" value="P:DNA repair"/>
    <property type="evidence" value="ECO:0007669"/>
    <property type="project" value="UniProtKB-KW"/>
</dbReference>
<dbReference type="PANTHER" id="PTHR32170:SF3">
    <property type="entry name" value="PROTEASOME ACTIVATOR COMPLEX SUBUNIT 4"/>
    <property type="match status" value="1"/>
</dbReference>
<gene>
    <name evidence="14" type="ORF">BDV98DRAFT_647560</name>
</gene>
<evidence type="ECO:0000259" key="12">
    <source>
        <dbReference type="Pfam" id="PF16507"/>
    </source>
</evidence>
<evidence type="ECO:0000256" key="7">
    <source>
        <dbReference type="ARBA" id="ARBA00023204"/>
    </source>
</evidence>
<dbReference type="InterPro" id="IPR016024">
    <property type="entry name" value="ARM-type_fold"/>
</dbReference>
<dbReference type="STRING" id="1884261.A0A5C3QWT2"/>
<dbReference type="OrthoDB" id="17907at2759"/>
<keyword evidence="6" id="KW-0227">DNA damage</keyword>
<dbReference type="GO" id="GO:0010499">
    <property type="term" value="P:proteasomal ubiquitin-independent protein catabolic process"/>
    <property type="evidence" value="ECO:0007669"/>
    <property type="project" value="TreeGrafter"/>
</dbReference>
<dbReference type="GO" id="GO:0005829">
    <property type="term" value="C:cytosol"/>
    <property type="evidence" value="ECO:0007669"/>
    <property type="project" value="TreeGrafter"/>
</dbReference>
<reference evidence="14 15" key="1">
    <citation type="journal article" date="2019" name="Nat. Ecol. Evol.">
        <title>Megaphylogeny resolves global patterns of mushroom evolution.</title>
        <authorList>
            <person name="Varga T."/>
            <person name="Krizsan K."/>
            <person name="Foldi C."/>
            <person name="Dima B."/>
            <person name="Sanchez-Garcia M."/>
            <person name="Sanchez-Ramirez S."/>
            <person name="Szollosi G.J."/>
            <person name="Szarkandi J.G."/>
            <person name="Papp V."/>
            <person name="Albert L."/>
            <person name="Andreopoulos W."/>
            <person name="Angelini C."/>
            <person name="Antonin V."/>
            <person name="Barry K.W."/>
            <person name="Bougher N.L."/>
            <person name="Buchanan P."/>
            <person name="Buyck B."/>
            <person name="Bense V."/>
            <person name="Catcheside P."/>
            <person name="Chovatia M."/>
            <person name="Cooper J."/>
            <person name="Damon W."/>
            <person name="Desjardin D."/>
            <person name="Finy P."/>
            <person name="Geml J."/>
            <person name="Haridas S."/>
            <person name="Hughes K."/>
            <person name="Justo A."/>
            <person name="Karasinski D."/>
            <person name="Kautmanova I."/>
            <person name="Kiss B."/>
            <person name="Kocsube S."/>
            <person name="Kotiranta H."/>
            <person name="LaButti K.M."/>
            <person name="Lechner B.E."/>
            <person name="Liimatainen K."/>
            <person name="Lipzen A."/>
            <person name="Lukacs Z."/>
            <person name="Mihaltcheva S."/>
            <person name="Morgado L.N."/>
            <person name="Niskanen T."/>
            <person name="Noordeloos M.E."/>
            <person name="Ohm R.A."/>
            <person name="Ortiz-Santana B."/>
            <person name="Ovrebo C."/>
            <person name="Racz N."/>
            <person name="Riley R."/>
            <person name="Savchenko A."/>
            <person name="Shiryaev A."/>
            <person name="Soop K."/>
            <person name="Spirin V."/>
            <person name="Szebenyi C."/>
            <person name="Tomsovsky M."/>
            <person name="Tulloss R.E."/>
            <person name="Uehling J."/>
            <person name="Grigoriev I.V."/>
            <person name="Vagvolgyi C."/>
            <person name="Papp T."/>
            <person name="Martin F.M."/>
            <person name="Miettinen O."/>
            <person name="Hibbett D.S."/>
            <person name="Nagy L.G."/>
        </authorList>
    </citation>
    <scope>NUCLEOTIDE SEQUENCE [LARGE SCALE GENOMIC DNA]</scope>
    <source>
        <strain evidence="14 15">CBS 309.79</strain>
    </source>
</reference>
<dbReference type="InterPro" id="IPR035309">
    <property type="entry name" value="PSME4"/>
</dbReference>
<feature type="repeat" description="HEAT" evidence="9">
    <location>
        <begin position="1745"/>
        <end position="1783"/>
    </location>
</feature>
<keyword evidence="4" id="KW-0963">Cytoplasm</keyword>
<dbReference type="InterPro" id="IPR011989">
    <property type="entry name" value="ARM-like"/>
</dbReference>
<evidence type="ECO:0000256" key="10">
    <source>
        <dbReference type="SAM" id="MobiDB-lite"/>
    </source>
</evidence>
<dbReference type="SUPFAM" id="SSF48371">
    <property type="entry name" value="ARM repeat"/>
    <property type="match status" value="2"/>
</dbReference>